<accession>A0A6J4I5X4</accession>
<evidence type="ECO:0000259" key="2">
    <source>
        <dbReference type="Pfam" id="PF14905"/>
    </source>
</evidence>
<dbReference type="EMBL" id="CADCTJ010000448">
    <property type="protein sequence ID" value="CAA9241220.1"/>
    <property type="molecule type" value="Genomic_DNA"/>
</dbReference>
<dbReference type="InterPro" id="IPR008969">
    <property type="entry name" value="CarboxyPept-like_regulatory"/>
</dbReference>
<organism evidence="3">
    <name type="scientific">uncultured Adhaeribacter sp</name>
    <dbReference type="NCBI Taxonomy" id="448109"/>
    <lineage>
        <taxon>Bacteria</taxon>
        <taxon>Pseudomonadati</taxon>
        <taxon>Bacteroidota</taxon>
        <taxon>Cytophagia</taxon>
        <taxon>Cytophagales</taxon>
        <taxon>Hymenobacteraceae</taxon>
        <taxon>Adhaeribacter</taxon>
        <taxon>environmental samples</taxon>
    </lineage>
</organism>
<dbReference type="Pfam" id="PF13715">
    <property type="entry name" value="CarbopepD_reg_2"/>
    <property type="match status" value="1"/>
</dbReference>
<name>A0A6J4I5X4_9BACT</name>
<reference evidence="3" key="1">
    <citation type="submission" date="2020-02" db="EMBL/GenBank/DDBJ databases">
        <authorList>
            <person name="Meier V. D."/>
        </authorList>
    </citation>
    <scope>NUCLEOTIDE SEQUENCE</scope>
    <source>
        <strain evidence="3">AVDCRST_MAG95</strain>
    </source>
</reference>
<feature type="domain" description="Outer membrane protein beta-barrel" evidence="2">
    <location>
        <begin position="462"/>
        <end position="772"/>
    </location>
</feature>
<dbReference type="SUPFAM" id="SSF49464">
    <property type="entry name" value="Carboxypeptidase regulatory domain-like"/>
    <property type="match status" value="1"/>
</dbReference>
<dbReference type="AlphaFoldDB" id="A0A6J4I5X4"/>
<feature type="region of interest" description="Disordered" evidence="1">
    <location>
        <begin position="937"/>
        <end position="971"/>
    </location>
</feature>
<evidence type="ECO:0000256" key="1">
    <source>
        <dbReference type="SAM" id="MobiDB-lite"/>
    </source>
</evidence>
<feature type="compositionally biased region" description="Gly residues" evidence="1">
    <location>
        <begin position="298"/>
        <end position="317"/>
    </location>
</feature>
<proteinExistence type="predicted"/>
<dbReference type="SUPFAM" id="SSF56935">
    <property type="entry name" value="Porins"/>
    <property type="match status" value="1"/>
</dbReference>
<feature type="compositionally biased region" description="Gly residues" evidence="1">
    <location>
        <begin position="961"/>
        <end position="971"/>
    </location>
</feature>
<dbReference type="InterPro" id="IPR041700">
    <property type="entry name" value="OMP_b-brl_3"/>
</dbReference>
<evidence type="ECO:0000313" key="3">
    <source>
        <dbReference type="EMBL" id="CAA9241220.1"/>
    </source>
</evidence>
<sequence>MQHLRARVPVPIAMKSIFTFLLILVSLGARSQSFGIQGTVVDAKDNSPLPGATVVLTRLPDSVQTAIVTNERGIFAFQPNPGRYILKISFLSYQTVERPVTIANTALNLGNIPLSPDARQLKEVQVIGKTPTAVQKGDTTELNAKAFKTNPDANADDLIQKMPGIAVQDGQVKAQGENVQRVLVDGKEFFGDNVNATLKNLPAEVIDKIQVFDEQSEQSKASGFDDGTRVKTLNIVTRRDRRNGQFGRVYAGAGNDGRYQAGGSLNRFKPGQRLTVLGQSNSINQQNFSGEDLVGLTNGGGGGGRGGRGNNGGGRGGDNNFALPQQNGITKTHSVGLNYSGQWGEKLELSGSYFGNYTDNDAFEKIYSQYIISNGLTYNNEREVNQSATQNANHRFNFRLEYNLDSMNTIFMRPRLSLQTRDALTEIDRSLGLDSALVTRTIGQSNSQSMAINFNNEFTFRHRFAKRGRSVSIGLGTSFNNRDVDAYNRSATEQFNEAQDISINQRNDQQVKGWSLNPSVSYTEPLTKNSQLQANYSGTIQRNESDRRAYNFTDEAEGYTSFDPRFSNTFVNANPQHRVGLGYRLRTAENKINFNVNAAYQYSELNNEREFPSPNSLSRGFHNIVPNASLRYNITKQKNLRIFYFGNTNPPSVEQLQDVATISNDSLRFTVGNPNLNQFYRHATNLVYSSTNLQKATTFNAGLSGSVNQNPIANQTIISPTDTVLYGVQLQRNQQITRPVNVSGQYNFNGFVNYGIPVKALKTNVNLDANAGFNKNPGYLNGRLNYARTQTYGLGLTLSSNISEKLDFTVSSNGNLNLNRNSAVGARDNSYYSLNNRARLNWIFGKGFVLQSDFSQRIYAGLSQSFNQNYSLWNVSVGKKFFPKRNGDLRLSVYDLLKQNNSIQRNIYPTYIEDVETRTLQRFFMLTFTYTIRKYTPASDQQPGNRNNENRRNGDFNPGNRGFGPGGNPRD</sequence>
<dbReference type="Pfam" id="PF14905">
    <property type="entry name" value="OMP_b-brl_3"/>
    <property type="match status" value="2"/>
</dbReference>
<protein>
    <recommendedName>
        <fullName evidence="2">Outer membrane protein beta-barrel domain-containing protein</fullName>
    </recommendedName>
</protein>
<feature type="domain" description="Outer membrane protein beta-barrel" evidence="2">
    <location>
        <begin position="784"/>
        <end position="930"/>
    </location>
</feature>
<feature type="region of interest" description="Disordered" evidence="1">
    <location>
        <begin position="298"/>
        <end position="321"/>
    </location>
</feature>
<dbReference type="Gene3D" id="2.60.40.1120">
    <property type="entry name" value="Carboxypeptidase-like, regulatory domain"/>
    <property type="match status" value="1"/>
</dbReference>
<gene>
    <name evidence="3" type="ORF">AVDCRST_MAG95-1439</name>
</gene>